<dbReference type="STRING" id="105231.A0A1Y1IV86"/>
<dbReference type="AlphaFoldDB" id="A0A1Y1IV86"/>
<protein>
    <recommendedName>
        <fullName evidence="1">Reverse transcriptase Ty1/copia-type domain-containing protein</fullName>
    </recommendedName>
</protein>
<accession>A0A1Y1IV86</accession>
<name>A0A1Y1IV86_KLENI</name>
<reference evidence="2 3" key="1">
    <citation type="journal article" date="2014" name="Nat. Commun.">
        <title>Klebsormidium flaccidum genome reveals primary factors for plant terrestrial adaptation.</title>
        <authorList>
            <person name="Hori K."/>
            <person name="Maruyama F."/>
            <person name="Fujisawa T."/>
            <person name="Togashi T."/>
            <person name="Yamamoto N."/>
            <person name="Seo M."/>
            <person name="Sato S."/>
            <person name="Yamada T."/>
            <person name="Mori H."/>
            <person name="Tajima N."/>
            <person name="Moriyama T."/>
            <person name="Ikeuchi M."/>
            <person name="Watanabe M."/>
            <person name="Wada H."/>
            <person name="Kobayashi K."/>
            <person name="Saito M."/>
            <person name="Masuda T."/>
            <person name="Sasaki-Sekimoto Y."/>
            <person name="Mashiguchi K."/>
            <person name="Awai K."/>
            <person name="Shimojima M."/>
            <person name="Masuda S."/>
            <person name="Iwai M."/>
            <person name="Nobusawa T."/>
            <person name="Narise T."/>
            <person name="Kondo S."/>
            <person name="Saito H."/>
            <person name="Sato R."/>
            <person name="Murakawa M."/>
            <person name="Ihara Y."/>
            <person name="Oshima-Yamada Y."/>
            <person name="Ohtaka K."/>
            <person name="Satoh M."/>
            <person name="Sonobe K."/>
            <person name="Ishii M."/>
            <person name="Ohtani R."/>
            <person name="Kanamori-Sato M."/>
            <person name="Honoki R."/>
            <person name="Miyazaki D."/>
            <person name="Mochizuki H."/>
            <person name="Umetsu J."/>
            <person name="Higashi K."/>
            <person name="Shibata D."/>
            <person name="Kamiya Y."/>
            <person name="Sato N."/>
            <person name="Nakamura Y."/>
            <person name="Tabata S."/>
            <person name="Ida S."/>
            <person name="Kurokawa K."/>
            <person name="Ohta H."/>
        </authorList>
    </citation>
    <scope>NUCLEOTIDE SEQUENCE [LARGE SCALE GENOMIC DNA]</scope>
    <source>
        <strain evidence="2 3">NIES-2285</strain>
    </source>
</reference>
<feature type="domain" description="Reverse transcriptase Ty1/copia-type" evidence="1">
    <location>
        <begin position="11"/>
        <end position="69"/>
    </location>
</feature>
<keyword evidence="3" id="KW-1185">Reference proteome</keyword>
<dbReference type="OMA" id="TISISHC"/>
<organism evidence="2 3">
    <name type="scientific">Klebsormidium nitens</name>
    <name type="common">Green alga</name>
    <name type="synonym">Ulothrix nitens</name>
    <dbReference type="NCBI Taxonomy" id="105231"/>
    <lineage>
        <taxon>Eukaryota</taxon>
        <taxon>Viridiplantae</taxon>
        <taxon>Streptophyta</taxon>
        <taxon>Klebsormidiophyceae</taxon>
        <taxon>Klebsormidiales</taxon>
        <taxon>Klebsormidiaceae</taxon>
        <taxon>Klebsormidium</taxon>
    </lineage>
</organism>
<dbReference type="InterPro" id="IPR043502">
    <property type="entry name" value="DNA/RNA_pol_sf"/>
</dbReference>
<evidence type="ECO:0000259" key="1">
    <source>
        <dbReference type="Pfam" id="PF07727"/>
    </source>
</evidence>
<feature type="domain" description="Reverse transcriptase Ty1/copia-type" evidence="1">
    <location>
        <begin position="80"/>
        <end position="159"/>
    </location>
</feature>
<evidence type="ECO:0000313" key="3">
    <source>
        <dbReference type="Proteomes" id="UP000054558"/>
    </source>
</evidence>
<sequence>MDEETHSLLENGTWKIVENPERVKPFSMKWVYKIKRDAHGNVEEYKSRLMAKGYQQKQGIDFDEVYAPELGNSDFVAFMADEALFTGIVAGKRVYLVVWVDDILVAARGAERIAKVKPHLLEKFDVHDLGEATYFLGMELTRNRKARTLKLTECVGSLLYLSVCTRPDIAQAVGALARYMAGPTEAHWRAALGVVRYLAGTAEDGVTFGKSDETLVG</sequence>
<dbReference type="SUPFAM" id="SSF56672">
    <property type="entry name" value="DNA/RNA polymerases"/>
    <property type="match status" value="1"/>
</dbReference>
<dbReference type="EMBL" id="DF238582">
    <property type="protein sequence ID" value="GAQ93539.1"/>
    <property type="molecule type" value="Genomic_DNA"/>
</dbReference>
<proteinExistence type="predicted"/>
<dbReference type="InterPro" id="IPR013103">
    <property type="entry name" value="RVT_2"/>
</dbReference>
<dbReference type="OrthoDB" id="1929979at2759"/>
<dbReference type="PANTHER" id="PTHR11439:SF483">
    <property type="entry name" value="PEPTIDE SYNTHASE GLIP-LIKE, PUTATIVE (AFU_ORTHOLOGUE AFUA_3G12920)-RELATED"/>
    <property type="match status" value="1"/>
</dbReference>
<evidence type="ECO:0000313" key="2">
    <source>
        <dbReference type="EMBL" id="GAQ93539.1"/>
    </source>
</evidence>
<dbReference type="Pfam" id="PF07727">
    <property type="entry name" value="RVT_2"/>
    <property type="match status" value="2"/>
</dbReference>
<gene>
    <name evidence="2" type="ORF">KFL_016330010</name>
</gene>
<dbReference type="PANTHER" id="PTHR11439">
    <property type="entry name" value="GAG-POL-RELATED RETROTRANSPOSON"/>
    <property type="match status" value="1"/>
</dbReference>
<dbReference type="Proteomes" id="UP000054558">
    <property type="component" value="Unassembled WGS sequence"/>
</dbReference>